<feature type="region of interest" description="Disordered" evidence="1">
    <location>
        <begin position="82"/>
        <end position="101"/>
    </location>
</feature>
<dbReference type="AlphaFoldDB" id="A0AA39WST9"/>
<evidence type="ECO:0000313" key="3">
    <source>
        <dbReference type="Proteomes" id="UP001175000"/>
    </source>
</evidence>
<sequence>MQRKAGRVPSSGHLSRLKPVEIDPLAEYGLPSKGEKRLLNPKTQETYYAKIAERYLAFCTSAGDASELQKRFSLLCLSSPPGASSSSTTRPNPSPNNPNTESELALLLSALRKLRESLVATSRTDTFASQVYLFSIRLGILTSHLETYHPSLLHLLRVIHPVSNLTSTEYTEVVSYLVLDTACRRDDLSEAYFLRNKYRLREGKVDGVLRALVRGDWVLWGRMRRAVDGYGRKLMEMAEGGVRGHALRAFGRAYLSVGVEYLEKSVFMGWEELKGEYGVGWERCGGRVVIRKVGG</sequence>
<keyword evidence="3" id="KW-1185">Reference proteome</keyword>
<gene>
    <name evidence="2" type="ORF">B0T14DRAFT_396066</name>
</gene>
<comment type="caution">
    <text evidence="2">The sequence shown here is derived from an EMBL/GenBank/DDBJ whole genome shotgun (WGS) entry which is preliminary data.</text>
</comment>
<feature type="non-terminal residue" evidence="2">
    <location>
        <position position="1"/>
    </location>
</feature>
<dbReference type="EMBL" id="JAULSU010000004">
    <property type="protein sequence ID" value="KAK0620949.1"/>
    <property type="molecule type" value="Genomic_DNA"/>
</dbReference>
<reference evidence="2" key="1">
    <citation type="submission" date="2023-06" db="EMBL/GenBank/DDBJ databases">
        <title>Genome-scale phylogeny and comparative genomics of the fungal order Sordariales.</title>
        <authorList>
            <consortium name="Lawrence Berkeley National Laboratory"/>
            <person name="Hensen N."/>
            <person name="Bonometti L."/>
            <person name="Westerberg I."/>
            <person name="Brannstrom I.O."/>
            <person name="Guillou S."/>
            <person name="Cros-Aarteil S."/>
            <person name="Calhoun S."/>
            <person name="Haridas S."/>
            <person name="Kuo A."/>
            <person name="Mondo S."/>
            <person name="Pangilinan J."/>
            <person name="Riley R."/>
            <person name="Labutti K."/>
            <person name="Andreopoulos B."/>
            <person name="Lipzen A."/>
            <person name="Chen C."/>
            <person name="Yanf M."/>
            <person name="Daum C."/>
            <person name="Ng V."/>
            <person name="Clum A."/>
            <person name="Steindorff A."/>
            <person name="Ohm R."/>
            <person name="Martin F."/>
            <person name="Silar P."/>
            <person name="Natvig D."/>
            <person name="Lalanne C."/>
            <person name="Gautier V."/>
            <person name="Ament-Velasquez S.L."/>
            <person name="Kruys A."/>
            <person name="Hutchinson M.I."/>
            <person name="Powell A.J."/>
            <person name="Barry K."/>
            <person name="Miller A.N."/>
            <person name="Grigoriev I.V."/>
            <person name="Debuchy R."/>
            <person name="Gladieux P."/>
            <person name="Thoren M.H."/>
            <person name="Johannesson H."/>
        </authorList>
    </citation>
    <scope>NUCLEOTIDE SEQUENCE</scope>
    <source>
        <strain evidence="2">CBS 606.72</strain>
    </source>
</reference>
<organism evidence="2 3">
    <name type="scientific">Immersiella caudata</name>
    <dbReference type="NCBI Taxonomy" id="314043"/>
    <lineage>
        <taxon>Eukaryota</taxon>
        <taxon>Fungi</taxon>
        <taxon>Dikarya</taxon>
        <taxon>Ascomycota</taxon>
        <taxon>Pezizomycotina</taxon>
        <taxon>Sordariomycetes</taxon>
        <taxon>Sordariomycetidae</taxon>
        <taxon>Sordariales</taxon>
        <taxon>Lasiosphaeriaceae</taxon>
        <taxon>Immersiella</taxon>
    </lineage>
</organism>
<accession>A0AA39WST9</accession>
<proteinExistence type="predicted"/>
<dbReference type="PANTHER" id="PTHR39398">
    <property type="entry name" value="YALI0F14311P"/>
    <property type="match status" value="1"/>
</dbReference>
<evidence type="ECO:0000313" key="2">
    <source>
        <dbReference type="EMBL" id="KAK0620949.1"/>
    </source>
</evidence>
<dbReference type="PANTHER" id="PTHR39398:SF1">
    <property type="entry name" value="CSN8_PSMD8_EIF3K DOMAIN-CONTAINING PROTEIN"/>
    <property type="match status" value="1"/>
</dbReference>
<protein>
    <submittedName>
        <fullName evidence="2">Uncharacterized protein</fullName>
    </submittedName>
</protein>
<evidence type="ECO:0000256" key="1">
    <source>
        <dbReference type="SAM" id="MobiDB-lite"/>
    </source>
</evidence>
<name>A0AA39WST9_9PEZI</name>
<dbReference type="Proteomes" id="UP001175000">
    <property type="component" value="Unassembled WGS sequence"/>
</dbReference>